<protein>
    <submittedName>
        <fullName evidence="2">Uncharacterized protein</fullName>
    </submittedName>
</protein>
<accession>A0A564XVI7</accession>
<feature type="region of interest" description="Disordered" evidence="1">
    <location>
        <begin position="60"/>
        <end position="92"/>
    </location>
</feature>
<dbReference type="EMBL" id="CABIJS010000011">
    <property type="protein sequence ID" value="VUZ39042.1"/>
    <property type="molecule type" value="Genomic_DNA"/>
</dbReference>
<feature type="compositionally biased region" description="Polar residues" evidence="1">
    <location>
        <begin position="66"/>
        <end position="86"/>
    </location>
</feature>
<proteinExistence type="predicted"/>
<evidence type="ECO:0000313" key="3">
    <source>
        <dbReference type="Proteomes" id="UP000321570"/>
    </source>
</evidence>
<dbReference type="PROSITE" id="PS51257">
    <property type="entry name" value="PROKAR_LIPOPROTEIN"/>
    <property type="match status" value="1"/>
</dbReference>
<keyword evidence="3" id="KW-1185">Reference proteome</keyword>
<evidence type="ECO:0000313" key="2">
    <source>
        <dbReference type="EMBL" id="VUZ39042.1"/>
    </source>
</evidence>
<organism evidence="2 3">
    <name type="scientific">Hymenolepis diminuta</name>
    <name type="common">Rat tapeworm</name>
    <dbReference type="NCBI Taxonomy" id="6216"/>
    <lineage>
        <taxon>Eukaryota</taxon>
        <taxon>Metazoa</taxon>
        <taxon>Spiralia</taxon>
        <taxon>Lophotrochozoa</taxon>
        <taxon>Platyhelminthes</taxon>
        <taxon>Cestoda</taxon>
        <taxon>Eucestoda</taxon>
        <taxon>Cyclophyllidea</taxon>
        <taxon>Hymenolepididae</taxon>
        <taxon>Hymenolepis</taxon>
    </lineage>
</organism>
<dbReference type="AlphaFoldDB" id="A0A564XVI7"/>
<name>A0A564XVI7_HYMDI</name>
<sequence>MQLRTATNHFQLLTACKPEYFFPDRSGTKDSESIGRLKPAYLELPDVNPNSILHVPSPVVSPDNAHPSSTRAQSSFKDTVQSSTPSIGAELMTSDFPGLPKLTKKNLHNAGTGLRAADHLYH</sequence>
<dbReference type="Proteomes" id="UP000321570">
    <property type="component" value="Unassembled WGS sequence"/>
</dbReference>
<gene>
    <name evidence="2" type="ORF">WMSIL1_LOCUS449</name>
</gene>
<reference evidence="2 3" key="1">
    <citation type="submission" date="2019-07" db="EMBL/GenBank/DDBJ databases">
        <authorList>
            <person name="Jastrzebski P J."/>
            <person name="Paukszto L."/>
            <person name="Jastrzebski P J."/>
        </authorList>
    </citation>
    <scope>NUCLEOTIDE SEQUENCE [LARGE SCALE GENOMIC DNA]</scope>
    <source>
        <strain evidence="2 3">WMS-il1</strain>
    </source>
</reference>
<evidence type="ECO:0000256" key="1">
    <source>
        <dbReference type="SAM" id="MobiDB-lite"/>
    </source>
</evidence>